<accession>A0A956NEY0</accession>
<sequence length="114" mass="11838">MKIHYLEIVTRDVDAVCAAYAQANGVTFGDRIATLGGARTAQLDGGGTLGVRAPMHDAEKSVVRPYMLVGDIAAAVAAAEKAGATIALPPMELPGHGTCAIFIQDGIEFGLWQL</sequence>
<gene>
    <name evidence="1" type="ORF">KDA27_18930</name>
</gene>
<dbReference type="Gene3D" id="3.10.180.10">
    <property type="entry name" value="2,3-Dihydroxybiphenyl 1,2-Dioxygenase, domain 1"/>
    <property type="match status" value="1"/>
</dbReference>
<reference evidence="1" key="1">
    <citation type="submission" date="2020-04" db="EMBL/GenBank/DDBJ databases">
        <authorList>
            <person name="Zhang T."/>
        </authorList>
    </citation>
    <scope>NUCLEOTIDE SEQUENCE</scope>
    <source>
        <strain evidence="1">HKST-UBA02</strain>
    </source>
</reference>
<protein>
    <submittedName>
        <fullName evidence="1">Hydroxylase</fullName>
    </submittedName>
</protein>
<dbReference type="InterPro" id="IPR029068">
    <property type="entry name" value="Glyas_Bleomycin-R_OHBP_Dase"/>
</dbReference>
<comment type="caution">
    <text evidence="1">The sequence shown here is derived from an EMBL/GenBank/DDBJ whole genome shotgun (WGS) entry which is preliminary data.</text>
</comment>
<dbReference type="Proteomes" id="UP000739538">
    <property type="component" value="Unassembled WGS sequence"/>
</dbReference>
<evidence type="ECO:0000313" key="1">
    <source>
        <dbReference type="EMBL" id="MCA9757873.1"/>
    </source>
</evidence>
<proteinExistence type="predicted"/>
<name>A0A956NEY0_UNCEI</name>
<reference evidence="1" key="2">
    <citation type="journal article" date="2021" name="Microbiome">
        <title>Successional dynamics and alternative stable states in a saline activated sludge microbial community over 9 years.</title>
        <authorList>
            <person name="Wang Y."/>
            <person name="Ye J."/>
            <person name="Ju F."/>
            <person name="Liu L."/>
            <person name="Boyd J.A."/>
            <person name="Deng Y."/>
            <person name="Parks D.H."/>
            <person name="Jiang X."/>
            <person name="Yin X."/>
            <person name="Woodcroft B.J."/>
            <person name="Tyson G.W."/>
            <person name="Hugenholtz P."/>
            <person name="Polz M.F."/>
            <person name="Zhang T."/>
        </authorList>
    </citation>
    <scope>NUCLEOTIDE SEQUENCE</scope>
    <source>
        <strain evidence="1">HKST-UBA02</strain>
    </source>
</reference>
<organism evidence="1 2">
    <name type="scientific">Eiseniibacteriota bacterium</name>
    <dbReference type="NCBI Taxonomy" id="2212470"/>
    <lineage>
        <taxon>Bacteria</taxon>
        <taxon>Candidatus Eiseniibacteriota</taxon>
    </lineage>
</organism>
<dbReference type="AlphaFoldDB" id="A0A956NEY0"/>
<evidence type="ECO:0000313" key="2">
    <source>
        <dbReference type="Proteomes" id="UP000739538"/>
    </source>
</evidence>
<dbReference type="SUPFAM" id="SSF54593">
    <property type="entry name" value="Glyoxalase/Bleomycin resistance protein/Dihydroxybiphenyl dioxygenase"/>
    <property type="match status" value="1"/>
</dbReference>
<dbReference type="EMBL" id="JAGQHS010000126">
    <property type="protein sequence ID" value="MCA9757873.1"/>
    <property type="molecule type" value="Genomic_DNA"/>
</dbReference>